<evidence type="ECO:0008006" key="4">
    <source>
        <dbReference type="Google" id="ProtNLM"/>
    </source>
</evidence>
<accession>A0ABW7QQB4</accession>
<dbReference type="EMBL" id="JBIRGQ010000003">
    <property type="protein sequence ID" value="MFH8547176.1"/>
    <property type="molecule type" value="Genomic_DNA"/>
</dbReference>
<comment type="caution">
    <text evidence="2">The sequence shown here is derived from an EMBL/GenBank/DDBJ whole genome shotgun (WGS) entry which is preliminary data.</text>
</comment>
<feature type="chain" id="PRO_5045891736" description="Secreted protein" evidence="1">
    <location>
        <begin position="27"/>
        <end position="63"/>
    </location>
</feature>
<dbReference type="Proteomes" id="UP001610818">
    <property type="component" value="Unassembled WGS sequence"/>
</dbReference>
<feature type="signal peptide" evidence="1">
    <location>
        <begin position="1"/>
        <end position="26"/>
    </location>
</feature>
<evidence type="ECO:0000256" key="1">
    <source>
        <dbReference type="SAM" id="SignalP"/>
    </source>
</evidence>
<sequence>MRLRTALTATALAAFAVLGASGVAAADEPSVVVSESGSAVSAGSTHVEHDVDTMTSFGDMVLD</sequence>
<gene>
    <name evidence="2" type="ORF">ACH4F9_19430</name>
</gene>
<reference evidence="2 3" key="1">
    <citation type="submission" date="2024-10" db="EMBL/GenBank/DDBJ databases">
        <title>The Natural Products Discovery Center: Release of the First 8490 Sequenced Strains for Exploring Actinobacteria Biosynthetic Diversity.</title>
        <authorList>
            <person name="Kalkreuter E."/>
            <person name="Kautsar S.A."/>
            <person name="Yang D."/>
            <person name="Bader C.D."/>
            <person name="Teijaro C.N."/>
            <person name="Fluegel L."/>
            <person name="Davis C.M."/>
            <person name="Simpson J.R."/>
            <person name="Lauterbach L."/>
            <person name="Steele A.D."/>
            <person name="Gui C."/>
            <person name="Meng S."/>
            <person name="Li G."/>
            <person name="Viehrig K."/>
            <person name="Ye F."/>
            <person name="Su P."/>
            <person name="Kiefer A.F."/>
            <person name="Nichols A."/>
            <person name="Cepeda A.J."/>
            <person name="Yan W."/>
            <person name="Fan B."/>
            <person name="Jiang Y."/>
            <person name="Adhikari A."/>
            <person name="Zheng C.-J."/>
            <person name="Schuster L."/>
            <person name="Cowan T.M."/>
            <person name="Smanski M.J."/>
            <person name="Chevrette M.G."/>
            <person name="De Carvalho L.P.S."/>
            <person name="Shen B."/>
        </authorList>
    </citation>
    <scope>NUCLEOTIDE SEQUENCE [LARGE SCALE GENOMIC DNA]</scope>
    <source>
        <strain evidence="2 3">NPDC017990</strain>
    </source>
</reference>
<keyword evidence="1" id="KW-0732">Signal</keyword>
<dbReference type="RefSeq" id="WP_397713110.1">
    <property type="nucleotide sequence ID" value="NZ_JBIRGN010000003.1"/>
</dbReference>
<protein>
    <recommendedName>
        <fullName evidence="4">Secreted protein</fullName>
    </recommendedName>
</protein>
<keyword evidence="3" id="KW-1185">Reference proteome</keyword>
<organism evidence="2 3">
    <name type="scientific">Streptomyces longisporoflavus</name>
    <dbReference type="NCBI Taxonomy" id="28044"/>
    <lineage>
        <taxon>Bacteria</taxon>
        <taxon>Bacillati</taxon>
        <taxon>Actinomycetota</taxon>
        <taxon>Actinomycetes</taxon>
        <taxon>Kitasatosporales</taxon>
        <taxon>Streptomycetaceae</taxon>
        <taxon>Streptomyces</taxon>
    </lineage>
</organism>
<evidence type="ECO:0000313" key="2">
    <source>
        <dbReference type="EMBL" id="MFH8547176.1"/>
    </source>
</evidence>
<name>A0ABW7QQB4_9ACTN</name>
<evidence type="ECO:0000313" key="3">
    <source>
        <dbReference type="Proteomes" id="UP001610818"/>
    </source>
</evidence>
<proteinExistence type="predicted"/>